<gene>
    <name evidence="1" type="ORF">MERR_LOCUS4240</name>
</gene>
<dbReference type="EMBL" id="CACVBM020000277">
    <property type="protein sequence ID" value="CAA7017005.1"/>
    <property type="molecule type" value="Genomic_DNA"/>
</dbReference>
<sequence length="79" mass="8891">MRNRREEKEHTFDLLENLETDQRCGDAEESWIPTPGGERVGRLPIGCAGVSSVEHKMGQGGEIVESVYRMCTAEKRRNG</sequence>
<accession>A0A6D2HNI4</accession>
<organism evidence="1 2">
    <name type="scientific">Microthlaspi erraticum</name>
    <dbReference type="NCBI Taxonomy" id="1685480"/>
    <lineage>
        <taxon>Eukaryota</taxon>
        <taxon>Viridiplantae</taxon>
        <taxon>Streptophyta</taxon>
        <taxon>Embryophyta</taxon>
        <taxon>Tracheophyta</taxon>
        <taxon>Spermatophyta</taxon>
        <taxon>Magnoliopsida</taxon>
        <taxon>eudicotyledons</taxon>
        <taxon>Gunneridae</taxon>
        <taxon>Pentapetalae</taxon>
        <taxon>rosids</taxon>
        <taxon>malvids</taxon>
        <taxon>Brassicales</taxon>
        <taxon>Brassicaceae</taxon>
        <taxon>Coluteocarpeae</taxon>
        <taxon>Microthlaspi</taxon>
    </lineage>
</organism>
<proteinExistence type="predicted"/>
<keyword evidence="2" id="KW-1185">Reference proteome</keyword>
<protein>
    <submittedName>
        <fullName evidence="1">Uncharacterized protein</fullName>
    </submittedName>
</protein>
<evidence type="ECO:0000313" key="1">
    <source>
        <dbReference type="EMBL" id="CAA7017005.1"/>
    </source>
</evidence>
<comment type="caution">
    <text evidence="1">The sequence shown here is derived from an EMBL/GenBank/DDBJ whole genome shotgun (WGS) entry which is preliminary data.</text>
</comment>
<dbReference type="AlphaFoldDB" id="A0A6D2HNI4"/>
<evidence type="ECO:0000313" key="2">
    <source>
        <dbReference type="Proteomes" id="UP000467841"/>
    </source>
</evidence>
<dbReference type="Proteomes" id="UP000467841">
    <property type="component" value="Unassembled WGS sequence"/>
</dbReference>
<name>A0A6D2HNI4_9BRAS</name>
<reference evidence="1" key="1">
    <citation type="submission" date="2020-01" db="EMBL/GenBank/DDBJ databases">
        <authorList>
            <person name="Mishra B."/>
        </authorList>
    </citation>
    <scope>NUCLEOTIDE SEQUENCE [LARGE SCALE GENOMIC DNA]</scope>
</reference>